<dbReference type="Gene3D" id="3.30.70.60">
    <property type="match status" value="1"/>
</dbReference>
<dbReference type="InterPro" id="IPR014717">
    <property type="entry name" value="Transl_elong_EF1B/ribsomal_bS6"/>
</dbReference>
<proteinExistence type="predicted"/>
<protein>
    <submittedName>
        <fullName evidence="2">Uncharacterized protein</fullName>
    </submittedName>
</protein>
<keyword evidence="1" id="KW-1133">Transmembrane helix</keyword>
<dbReference type="KEGG" id="axl:AXY_10100"/>
<organism evidence="2 3">
    <name type="scientific">Amphibacillus xylanus (strain ATCC 51415 / DSM 6626 / JCM 7361 / LMG 17667 / NBRC 15112 / Ep01)</name>
    <dbReference type="NCBI Taxonomy" id="698758"/>
    <lineage>
        <taxon>Bacteria</taxon>
        <taxon>Bacillati</taxon>
        <taxon>Bacillota</taxon>
        <taxon>Bacilli</taxon>
        <taxon>Bacillales</taxon>
        <taxon>Bacillaceae</taxon>
        <taxon>Amphibacillus</taxon>
    </lineage>
</organism>
<keyword evidence="1" id="KW-0812">Transmembrane</keyword>
<dbReference type="EMBL" id="AP012050">
    <property type="protein sequence ID" value="BAM47142.1"/>
    <property type="molecule type" value="Genomic_DNA"/>
</dbReference>
<feature type="transmembrane region" description="Helical" evidence="1">
    <location>
        <begin position="7"/>
        <end position="25"/>
    </location>
</feature>
<evidence type="ECO:0000313" key="3">
    <source>
        <dbReference type="Proteomes" id="UP000006294"/>
    </source>
</evidence>
<sequence length="184" mass="21211">MIKWNRTYTLLSILIVLFLILIWYYSQLYLLEPARESIRDSEVTLAEHQVLLDLADLGKLSIESIEREADLIRVNLPTEKNLDQIIVTLQEIERETGVILDLVNLSDSELKTDLDYYPDEISAVRYQIDFTAETFAEFEAFLLALNDQERAVEIDELKVQQTSTEAVSGSVAIRFFYDDGVKIN</sequence>
<gene>
    <name evidence="2" type="ordered locus">AXY_10100</name>
</gene>
<dbReference type="RefSeq" id="WP_015009747.1">
    <property type="nucleotide sequence ID" value="NC_018704.1"/>
</dbReference>
<dbReference type="eggNOG" id="ENOG50349JP">
    <property type="taxonomic scope" value="Bacteria"/>
</dbReference>
<evidence type="ECO:0000313" key="2">
    <source>
        <dbReference type="EMBL" id="BAM47142.1"/>
    </source>
</evidence>
<dbReference type="AlphaFoldDB" id="K0J213"/>
<dbReference type="HOGENOM" id="CLU_1465324_0_0_9"/>
<keyword evidence="1" id="KW-0472">Membrane</keyword>
<dbReference type="STRING" id="698758.AXY_10100"/>
<accession>K0J213</accession>
<keyword evidence="3" id="KW-1185">Reference proteome</keyword>
<evidence type="ECO:0000256" key="1">
    <source>
        <dbReference type="SAM" id="Phobius"/>
    </source>
</evidence>
<name>K0J213_AMPXN</name>
<dbReference type="OrthoDB" id="2970773at2"/>
<reference evidence="2 3" key="1">
    <citation type="submission" date="2011-01" db="EMBL/GenBank/DDBJ databases">
        <title>Whole genome sequence of Amphibacillus xylinus NBRC 15112.</title>
        <authorList>
            <person name="Nakazawa H."/>
            <person name="Katano Y."/>
            <person name="Nakamura S."/>
            <person name="Sasagawa M."/>
            <person name="Fukada J."/>
            <person name="Arai T."/>
            <person name="Sasakura N."/>
            <person name="Mochizuki D."/>
            <person name="Hosoyama A."/>
            <person name="Harada K."/>
            <person name="Horikawa H."/>
            <person name="Kato Y."/>
            <person name="Harada T."/>
            <person name="Sasaki K."/>
            <person name="Sekiguchi M."/>
            <person name="Hodoyama M."/>
            <person name="Nishiko R."/>
            <person name="Narita H."/>
            <person name="Hanamaki A."/>
            <person name="Hata C."/>
            <person name="Konno Y."/>
            <person name="Niimura Y."/>
            <person name="Yamazaki S."/>
            <person name="Fujita N."/>
        </authorList>
    </citation>
    <scope>NUCLEOTIDE SEQUENCE [LARGE SCALE GENOMIC DNA]</scope>
    <source>
        <strain evidence="3">ATCC 51415 / DSM 6626 / JCM 7361 / LMG 17667 / NBRC 15112 / Ep01</strain>
    </source>
</reference>
<dbReference type="Proteomes" id="UP000006294">
    <property type="component" value="Chromosome"/>
</dbReference>